<proteinExistence type="inferred from homology"/>
<dbReference type="Pfam" id="PF02230">
    <property type="entry name" value="Abhydrolase_2"/>
    <property type="match status" value="1"/>
</dbReference>
<dbReference type="InterPro" id="IPR003140">
    <property type="entry name" value="PLipase/COase/thioEstase"/>
</dbReference>
<gene>
    <name evidence="4" type="ORF">AVDCRST_MAG18-4586</name>
</gene>
<evidence type="ECO:0000259" key="3">
    <source>
        <dbReference type="Pfam" id="PF02230"/>
    </source>
</evidence>
<protein>
    <recommendedName>
        <fullName evidence="3">Phospholipase/carboxylesterase/thioesterase domain-containing protein</fullName>
    </recommendedName>
</protein>
<dbReference type="InterPro" id="IPR029058">
    <property type="entry name" value="AB_hydrolase_fold"/>
</dbReference>
<evidence type="ECO:0000256" key="2">
    <source>
        <dbReference type="ARBA" id="ARBA00022801"/>
    </source>
</evidence>
<sequence>MTLDTGLRADPPYAALVAMSGYLPESDDLSTVLDAAKGQPLLIIHGVADDVLAIGIGRRAKQVLEAAGLALDYREFPMAHEVSGESLEAVAAFLRQQLLFA</sequence>
<dbReference type="GO" id="GO:0016787">
    <property type="term" value="F:hydrolase activity"/>
    <property type="evidence" value="ECO:0007669"/>
    <property type="project" value="UniProtKB-KW"/>
</dbReference>
<name>A0A6J4VU42_9BACT</name>
<accession>A0A6J4VU42</accession>
<organism evidence="4">
    <name type="scientific">uncultured Thermomicrobiales bacterium</name>
    <dbReference type="NCBI Taxonomy" id="1645740"/>
    <lineage>
        <taxon>Bacteria</taxon>
        <taxon>Pseudomonadati</taxon>
        <taxon>Thermomicrobiota</taxon>
        <taxon>Thermomicrobia</taxon>
        <taxon>Thermomicrobiales</taxon>
        <taxon>environmental samples</taxon>
    </lineage>
</organism>
<feature type="domain" description="Phospholipase/carboxylesterase/thioesterase" evidence="3">
    <location>
        <begin position="1"/>
        <end position="96"/>
    </location>
</feature>
<dbReference type="AlphaFoldDB" id="A0A6J4VU42"/>
<evidence type="ECO:0000256" key="1">
    <source>
        <dbReference type="ARBA" id="ARBA00006499"/>
    </source>
</evidence>
<dbReference type="Gene3D" id="3.40.50.1820">
    <property type="entry name" value="alpha/beta hydrolase"/>
    <property type="match status" value="1"/>
</dbReference>
<comment type="similarity">
    <text evidence="1">Belongs to the AB hydrolase superfamily. AB hydrolase 2 family.</text>
</comment>
<dbReference type="SUPFAM" id="SSF53474">
    <property type="entry name" value="alpha/beta-Hydrolases"/>
    <property type="match status" value="1"/>
</dbReference>
<dbReference type="EMBL" id="CADCWN010000367">
    <property type="protein sequence ID" value="CAA9589256.1"/>
    <property type="molecule type" value="Genomic_DNA"/>
</dbReference>
<dbReference type="InterPro" id="IPR050565">
    <property type="entry name" value="LYPA1-2/EST-like"/>
</dbReference>
<dbReference type="PANTHER" id="PTHR10655">
    <property type="entry name" value="LYSOPHOSPHOLIPASE-RELATED"/>
    <property type="match status" value="1"/>
</dbReference>
<evidence type="ECO:0000313" key="4">
    <source>
        <dbReference type="EMBL" id="CAA9589256.1"/>
    </source>
</evidence>
<reference evidence="4" key="1">
    <citation type="submission" date="2020-02" db="EMBL/GenBank/DDBJ databases">
        <authorList>
            <person name="Meier V. D."/>
        </authorList>
    </citation>
    <scope>NUCLEOTIDE SEQUENCE</scope>
    <source>
        <strain evidence="4">AVDCRST_MAG18</strain>
    </source>
</reference>
<keyword evidence="2" id="KW-0378">Hydrolase</keyword>
<dbReference type="PANTHER" id="PTHR10655:SF17">
    <property type="entry name" value="LYSOPHOSPHOLIPASE-LIKE PROTEIN 1"/>
    <property type="match status" value="1"/>
</dbReference>